<evidence type="ECO:0000256" key="2">
    <source>
        <dbReference type="ARBA" id="ARBA00022448"/>
    </source>
</evidence>
<evidence type="ECO:0000256" key="7">
    <source>
        <dbReference type="ARBA" id="ARBA00023136"/>
    </source>
</evidence>
<dbReference type="CDD" id="cd09631">
    <property type="entry name" value="DOMON_DOH"/>
    <property type="match status" value="1"/>
</dbReference>
<sequence length="378" mass="41743">MSLPLRPPLSLGLGSLLLLLLLLLLATTAYSQTDGCSADPSSVLPLAYNTSQLACRPIWNNFILRYSQSEDHVLTIVLSTVYTVGWVGMGFSKDGSMIGSSAMVGWIGKTGRPHIQPFYLGGQSTKEVVVSESHLLTTSIPPVVVVYMAHIHLAFQLKFSAPVTKQELLFAFGTSIPVKNRLKKHSDRTSINFDFSAGTSSASAYPYQLKKTHGVLNIFGWGVLLPIGAIIARYCKQKDPLWYYLHGVIQFIGFFIGLAGVVAGIALYDKLHANVSAHRGLGIFILVLGILQVLAIFLRPDKDSKIRRYWNWYHHWVGRTALFLAVVNIFLGIQVGGTSDSWKVGYSVNLAVLFVTAVILEVFLWTRWSKKTVDPPTF</sequence>
<feature type="domain" description="DOMON" evidence="12">
    <location>
        <begin position="60"/>
        <end position="173"/>
    </location>
</feature>
<keyword evidence="9" id="KW-0479">Metal-binding</keyword>
<evidence type="ECO:0000256" key="1">
    <source>
        <dbReference type="ARBA" id="ARBA00004370"/>
    </source>
</evidence>
<dbReference type="PANTHER" id="PTHR23130:SF115">
    <property type="entry name" value="OS01G0680900 PROTEIN"/>
    <property type="match status" value="1"/>
</dbReference>
<comment type="cofactor">
    <cofactor evidence="8">
        <name>heme b</name>
        <dbReference type="ChEBI" id="CHEBI:60344"/>
    </cofactor>
    <text evidence="8">Binds 2 heme b groups non-covalently.</text>
</comment>
<feature type="binding site" description="axial binding residue" evidence="9">
    <location>
        <position position="278"/>
    </location>
    <ligand>
        <name>heme b</name>
        <dbReference type="ChEBI" id="CHEBI:60344"/>
        <label>1</label>
    </ligand>
    <ligandPart>
        <name>Fe</name>
        <dbReference type="ChEBI" id="CHEBI:18248"/>
    </ligandPart>
</feature>
<feature type="transmembrane region" description="Helical" evidence="10">
    <location>
        <begin position="242"/>
        <end position="268"/>
    </location>
</feature>
<keyword evidence="15" id="KW-1185">Reference proteome</keyword>
<evidence type="ECO:0000256" key="3">
    <source>
        <dbReference type="ARBA" id="ARBA00022692"/>
    </source>
</evidence>
<dbReference type="GO" id="GO:0046872">
    <property type="term" value="F:metal ion binding"/>
    <property type="evidence" value="ECO:0007669"/>
    <property type="project" value="UniProtKB-KW"/>
</dbReference>
<dbReference type="InterPro" id="IPR006593">
    <property type="entry name" value="Cyt_b561/ferric_Rdtase_TM"/>
</dbReference>
<feature type="chain" id="PRO_5043657515" description="Cytochrome b561 and DOMON domain-containing protein" evidence="11">
    <location>
        <begin position="32"/>
        <end position="378"/>
    </location>
</feature>
<dbReference type="SMART" id="SM00665">
    <property type="entry name" value="B561"/>
    <property type="match status" value="1"/>
</dbReference>
<dbReference type="SMART" id="SM00664">
    <property type="entry name" value="DoH"/>
    <property type="match status" value="1"/>
</dbReference>
<keyword evidence="4 11" id="KW-0732">Signal</keyword>
<dbReference type="PROSITE" id="PS50836">
    <property type="entry name" value="DOMON"/>
    <property type="match status" value="1"/>
</dbReference>
<feature type="binding site" description="axial binding residue" evidence="9">
    <location>
        <position position="246"/>
    </location>
    <ligand>
        <name>heme b</name>
        <dbReference type="ChEBI" id="CHEBI:60344"/>
        <label>1</label>
    </ligand>
    <ligandPart>
        <name>Fe</name>
        <dbReference type="ChEBI" id="CHEBI:18248"/>
    </ligandPart>
</feature>
<evidence type="ECO:0000256" key="5">
    <source>
        <dbReference type="ARBA" id="ARBA00022982"/>
    </source>
</evidence>
<evidence type="ECO:0000259" key="13">
    <source>
        <dbReference type="PROSITE" id="PS50939"/>
    </source>
</evidence>
<keyword evidence="9" id="KW-0408">Iron</keyword>
<evidence type="ECO:0000259" key="12">
    <source>
        <dbReference type="PROSITE" id="PS50836"/>
    </source>
</evidence>
<feature type="transmembrane region" description="Helical" evidence="10">
    <location>
        <begin position="320"/>
        <end position="338"/>
    </location>
</feature>
<dbReference type="InterPro" id="IPR045266">
    <property type="entry name" value="DOH_DOMON"/>
</dbReference>
<organism evidence="14 15">
    <name type="scientific">Iris pallida</name>
    <name type="common">Sweet iris</name>
    <dbReference type="NCBI Taxonomy" id="29817"/>
    <lineage>
        <taxon>Eukaryota</taxon>
        <taxon>Viridiplantae</taxon>
        <taxon>Streptophyta</taxon>
        <taxon>Embryophyta</taxon>
        <taxon>Tracheophyta</taxon>
        <taxon>Spermatophyta</taxon>
        <taxon>Magnoliopsida</taxon>
        <taxon>Liliopsida</taxon>
        <taxon>Asparagales</taxon>
        <taxon>Iridaceae</taxon>
        <taxon>Iridoideae</taxon>
        <taxon>Irideae</taxon>
        <taxon>Iris</taxon>
    </lineage>
</organism>
<dbReference type="Proteomes" id="UP001140949">
    <property type="component" value="Unassembled WGS sequence"/>
</dbReference>
<evidence type="ECO:0000256" key="9">
    <source>
        <dbReference type="PIRSR" id="PIRSR037471-1"/>
    </source>
</evidence>
<keyword evidence="3 10" id="KW-0812">Transmembrane</keyword>
<evidence type="ECO:0000256" key="6">
    <source>
        <dbReference type="ARBA" id="ARBA00022989"/>
    </source>
</evidence>
<protein>
    <recommendedName>
        <fullName evidence="8">Cytochrome b561 and DOMON domain-containing protein</fullName>
    </recommendedName>
</protein>
<dbReference type="PIRSF" id="PIRSF037471">
    <property type="entry name" value="UCP037471"/>
    <property type="match status" value="1"/>
</dbReference>
<dbReference type="CDD" id="cd08760">
    <property type="entry name" value="Cyt_b561_FRRS1_like"/>
    <property type="match status" value="1"/>
</dbReference>
<feature type="binding site" description="axial binding residue" evidence="9">
    <location>
        <position position="314"/>
    </location>
    <ligand>
        <name>heme b</name>
        <dbReference type="ChEBI" id="CHEBI:60344"/>
        <label>1</label>
    </ligand>
    <ligandPart>
        <name>Fe</name>
        <dbReference type="ChEBI" id="CHEBI:18248"/>
    </ligandPart>
</feature>
<dbReference type="AlphaFoldDB" id="A0AAX6H411"/>
<evidence type="ECO:0000313" key="14">
    <source>
        <dbReference type="EMBL" id="KAJ6835779.1"/>
    </source>
</evidence>
<accession>A0AAX6H411</accession>
<proteinExistence type="predicted"/>
<dbReference type="PANTHER" id="PTHR23130">
    <property type="entry name" value="CYTOCHROME B561 AND DOMON DOMAIN-CONTAINING PROTEIN"/>
    <property type="match status" value="1"/>
</dbReference>
<dbReference type="InterPro" id="IPR005018">
    <property type="entry name" value="DOMON_domain"/>
</dbReference>
<gene>
    <name evidence="14" type="ORF">M6B38_330195</name>
</gene>
<dbReference type="PROSITE" id="PS50939">
    <property type="entry name" value="CYTOCHROME_B561"/>
    <property type="match status" value="1"/>
</dbReference>
<keyword evidence="6 10" id="KW-1133">Transmembrane helix</keyword>
<feature type="binding site" description="axial binding residue" evidence="9">
    <location>
        <position position="213"/>
    </location>
    <ligand>
        <name>heme b</name>
        <dbReference type="ChEBI" id="CHEBI:60344"/>
        <label>1</label>
    </ligand>
    <ligandPart>
        <name>Fe</name>
        <dbReference type="ChEBI" id="CHEBI:18248"/>
    </ligandPart>
</feature>
<evidence type="ECO:0000313" key="15">
    <source>
        <dbReference type="Proteomes" id="UP001140949"/>
    </source>
</evidence>
<name>A0AAX6H411_IRIPA</name>
<keyword evidence="5 8" id="KW-0249">Electron transport</keyword>
<evidence type="ECO:0000256" key="8">
    <source>
        <dbReference type="PIRNR" id="PIRNR037471"/>
    </source>
</evidence>
<comment type="subcellular location">
    <subcellularLocation>
        <location evidence="1">Membrane</location>
    </subcellularLocation>
</comment>
<feature type="transmembrane region" description="Helical" evidence="10">
    <location>
        <begin position="280"/>
        <end position="299"/>
    </location>
</feature>
<keyword evidence="7 8" id="KW-0472">Membrane</keyword>
<dbReference type="Gene3D" id="1.20.120.1770">
    <property type="match status" value="1"/>
</dbReference>
<evidence type="ECO:0000256" key="4">
    <source>
        <dbReference type="ARBA" id="ARBA00022729"/>
    </source>
</evidence>
<feature type="signal peptide" evidence="11">
    <location>
        <begin position="1"/>
        <end position="31"/>
    </location>
</feature>
<reference evidence="14" key="2">
    <citation type="submission" date="2023-04" db="EMBL/GenBank/DDBJ databases">
        <authorList>
            <person name="Bruccoleri R.E."/>
            <person name="Oakeley E.J."/>
            <person name="Faust A.-M."/>
            <person name="Dessus-Babus S."/>
            <person name="Altorfer M."/>
            <person name="Burckhardt D."/>
            <person name="Oertli M."/>
            <person name="Naumann U."/>
            <person name="Petersen F."/>
            <person name="Wong J."/>
        </authorList>
    </citation>
    <scope>NUCLEOTIDE SEQUENCE</scope>
    <source>
        <strain evidence="14">GSM-AAB239-AS_SAM_17_03QT</strain>
        <tissue evidence="14">Leaf</tissue>
    </source>
</reference>
<evidence type="ECO:0000256" key="11">
    <source>
        <dbReference type="SAM" id="SignalP"/>
    </source>
</evidence>
<evidence type="ECO:0000256" key="10">
    <source>
        <dbReference type="SAM" id="Phobius"/>
    </source>
</evidence>
<dbReference type="Pfam" id="PF03351">
    <property type="entry name" value="DOMON"/>
    <property type="match status" value="1"/>
</dbReference>
<dbReference type="InterPro" id="IPR017214">
    <property type="entry name" value="UCP037471"/>
</dbReference>
<reference evidence="14" key="1">
    <citation type="journal article" date="2023" name="GigaByte">
        <title>Genome assembly of the bearded iris, Iris pallida Lam.</title>
        <authorList>
            <person name="Bruccoleri R.E."/>
            <person name="Oakeley E.J."/>
            <person name="Faust A.M.E."/>
            <person name="Altorfer M."/>
            <person name="Dessus-Babus S."/>
            <person name="Burckhardt D."/>
            <person name="Oertli M."/>
            <person name="Naumann U."/>
            <person name="Petersen F."/>
            <person name="Wong J."/>
        </authorList>
    </citation>
    <scope>NUCLEOTIDE SEQUENCE</scope>
    <source>
        <strain evidence="14">GSM-AAB239-AS_SAM_17_03QT</strain>
    </source>
</reference>
<keyword evidence="2 8" id="KW-0813">Transport</keyword>
<comment type="caution">
    <text evidence="14">The sequence shown here is derived from an EMBL/GenBank/DDBJ whole genome shotgun (WGS) entry which is preliminary data.</text>
</comment>
<dbReference type="EMBL" id="JANAVB010013000">
    <property type="protein sequence ID" value="KAJ6835779.1"/>
    <property type="molecule type" value="Genomic_DNA"/>
</dbReference>
<dbReference type="Pfam" id="PF03188">
    <property type="entry name" value="Cytochrom_B561"/>
    <property type="match status" value="1"/>
</dbReference>
<feature type="domain" description="Cytochrome b561" evidence="13">
    <location>
        <begin position="176"/>
        <end position="369"/>
    </location>
</feature>
<feature type="transmembrane region" description="Helical" evidence="10">
    <location>
        <begin position="218"/>
        <end position="235"/>
    </location>
</feature>
<feature type="transmembrane region" description="Helical" evidence="10">
    <location>
        <begin position="344"/>
        <end position="365"/>
    </location>
</feature>
<dbReference type="GO" id="GO:0016020">
    <property type="term" value="C:membrane"/>
    <property type="evidence" value="ECO:0007669"/>
    <property type="project" value="UniProtKB-SubCell"/>
</dbReference>